<dbReference type="EMBL" id="BK014935">
    <property type="protein sequence ID" value="DAD83379.1"/>
    <property type="molecule type" value="Genomic_DNA"/>
</dbReference>
<sequence>MGPNIPWAREPKSSQSSLESMFTLYVFSYFEHVEGLKNS</sequence>
<evidence type="ECO:0000313" key="1">
    <source>
        <dbReference type="EMBL" id="DAD83379.1"/>
    </source>
</evidence>
<accession>A0A8S5MN76</accession>
<organism evidence="1">
    <name type="scientific">Myoviridae sp. ct3Pt8</name>
    <dbReference type="NCBI Taxonomy" id="2826608"/>
    <lineage>
        <taxon>Viruses</taxon>
        <taxon>Duplodnaviria</taxon>
        <taxon>Heunggongvirae</taxon>
        <taxon>Uroviricota</taxon>
        <taxon>Caudoviricetes</taxon>
    </lineage>
</organism>
<name>A0A8S5MN76_9CAUD</name>
<reference evidence="1" key="1">
    <citation type="journal article" date="2021" name="Proc. Natl. Acad. Sci. U.S.A.">
        <title>A Catalog of Tens of Thousands of Viruses from Human Metagenomes Reveals Hidden Associations with Chronic Diseases.</title>
        <authorList>
            <person name="Tisza M.J."/>
            <person name="Buck C.B."/>
        </authorList>
    </citation>
    <scope>NUCLEOTIDE SEQUENCE</scope>
    <source>
        <strain evidence="1">Ct3Pt8</strain>
    </source>
</reference>
<protein>
    <submittedName>
        <fullName evidence="1">Uncharacterized protein</fullName>
    </submittedName>
</protein>
<proteinExistence type="predicted"/>